<proteinExistence type="predicted"/>
<dbReference type="SMART" id="SM00388">
    <property type="entry name" value="HisKA"/>
    <property type="match status" value="1"/>
</dbReference>
<dbReference type="GO" id="GO:0000155">
    <property type="term" value="F:phosphorelay sensor kinase activity"/>
    <property type="evidence" value="ECO:0007669"/>
    <property type="project" value="InterPro"/>
</dbReference>
<dbReference type="InterPro" id="IPR036890">
    <property type="entry name" value="HATPase_C_sf"/>
</dbReference>
<evidence type="ECO:0000256" key="8">
    <source>
        <dbReference type="ARBA" id="ARBA00022741"/>
    </source>
</evidence>
<evidence type="ECO:0000256" key="2">
    <source>
        <dbReference type="ARBA" id="ARBA00004651"/>
    </source>
</evidence>
<evidence type="ECO:0000256" key="5">
    <source>
        <dbReference type="ARBA" id="ARBA00022553"/>
    </source>
</evidence>
<feature type="transmembrane region" description="Helical" evidence="14">
    <location>
        <begin position="168"/>
        <end position="188"/>
    </location>
</feature>
<dbReference type="KEGG" id="fwa:DCMF_27780"/>
<keyword evidence="10" id="KW-0067">ATP-binding</keyword>
<dbReference type="PRINTS" id="PR00344">
    <property type="entry name" value="BCTRLSENSOR"/>
</dbReference>
<evidence type="ECO:0000256" key="12">
    <source>
        <dbReference type="ARBA" id="ARBA00023012"/>
    </source>
</evidence>
<dbReference type="OrthoDB" id="9813151at2"/>
<accession>A0A3G1L060</accession>
<dbReference type="InterPro" id="IPR004358">
    <property type="entry name" value="Sig_transdc_His_kin-like_C"/>
</dbReference>
<dbReference type="InterPro" id="IPR005467">
    <property type="entry name" value="His_kinase_dom"/>
</dbReference>
<dbReference type="SUPFAM" id="SSF55874">
    <property type="entry name" value="ATPase domain of HSP90 chaperone/DNA topoisomerase II/histidine kinase"/>
    <property type="match status" value="1"/>
</dbReference>
<evidence type="ECO:0000256" key="4">
    <source>
        <dbReference type="ARBA" id="ARBA00022475"/>
    </source>
</evidence>
<comment type="subcellular location">
    <subcellularLocation>
        <location evidence="2">Cell membrane</location>
        <topology evidence="2">Multi-pass membrane protein</topology>
    </subcellularLocation>
</comment>
<keyword evidence="8" id="KW-0547">Nucleotide-binding</keyword>
<evidence type="ECO:0000256" key="1">
    <source>
        <dbReference type="ARBA" id="ARBA00000085"/>
    </source>
</evidence>
<dbReference type="Gene3D" id="6.10.340.10">
    <property type="match status" value="1"/>
</dbReference>
<evidence type="ECO:0000256" key="6">
    <source>
        <dbReference type="ARBA" id="ARBA00022679"/>
    </source>
</evidence>
<evidence type="ECO:0000313" key="17">
    <source>
        <dbReference type="EMBL" id="ATW28047.1"/>
    </source>
</evidence>
<keyword evidence="4" id="KW-1003">Cell membrane</keyword>
<dbReference type="CDD" id="cd00082">
    <property type="entry name" value="HisKA"/>
    <property type="match status" value="1"/>
</dbReference>
<dbReference type="InterPro" id="IPR050398">
    <property type="entry name" value="HssS/ArlS-like"/>
</dbReference>
<evidence type="ECO:0000259" key="16">
    <source>
        <dbReference type="PROSITE" id="PS50885"/>
    </source>
</evidence>
<dbReference type="Pfam" id="PF00672">
    <property type="entry name" value="HAMP"/>
    <property type="match status" value="1"/>
</dbReference>
<dbReference type="PROSITE" id="PS50109">
    <property type="entry name" value="HIS_KIN"/>
    <property type="match status" value="1"/>
</dbReference>
<keyword evidence="12" id="KW-0902">Two-component regulatory system</keyword>
<keyword evidence="7 14" id="KW-0812">Transmembrane</keyword>
<dbReference type="InterPro" id="IPR036097">
    <property type="entry name" value="HisK_dim/P_sf"/>
</dbReference>
<dbReference type="EMBL" id="CP017634">
    <property type="protein sequence ID" value="ATW28047.1"/>
    <property type="molecule type" value="Genomic_DNA"/>
</dbReference>
<dbReference type="SMART" id="SM00387">
    <property type="entry name" value="HATPase_c"/>
    <property type="match status" value="1"/>
</dbReference>
<evidence type="ECO:0000256" key="14">
    <source>
        <dbReference type="SAM" id="Phobius"/>
    </source>
</evidence>
<dbReference type="FunFam" id="3.30.565.10:FF:000006">
    <property type="entry name" value="Sensor histidine kinase WalK"/>
    <property type="match status" value="1"/>
</dbReference>
<sequence length="465" mass="52107">MKYSLKAKLSFSYVMVALISILLISVLTNQFLEKQFREYVQQNQEQKNHTVAVSIRQQYLGEEKWNYAAVESIGINALENGLIIKVTDASGEVIWDAKIHNNGMCQRIIRQMSQNMNTHYPNLKGGYVEKPYPIIVDDKEVGLLNIGYYGPFYLTENDLAFINTLNKLNVAAGLLAMLFALLLGLVMAKRLSTPISRVIDAAQMISRGYFGGRISEKSSTQEICQLTESVNHMAQNLENQEILRKRLTADVAHELRTPLATLRSHLEAMIDGIWQADCDRLQSCHEEIMRITRMVGDLEMLARYDNENLTLNKTQFDLSGLAKQVVQNFESAYVKKGVTLNYSGGEEGIRADKDKMNQVLSNLLSNALKYTPAGGQVDVSVKGTLHTVEVIVKDNGTGIAEDDLPFIYERFYRADKSRTRLTGGSGIGLTITRSIVEAHKGKIEVGSKLNEGSEFRVILPRQADE</sequence>
<dbReference type="GO" id="GO:0005886">
    <property type="term" value="C:plasma membrane"/>
    <property type="evidence" value="ECO:0007669"/>
    <property type="project" value="UniProtKB-SubCell"/>
</dbReference>
<keyword evidence="13 14" id="KW-0472">Membrane</keyword>
<evidence type="ECO:0000256" key="13">
    <source>
        <dbReference type="ARBA" id="ARBA00023136"/>
    </source>
</evidence>
<dbReference type="PROSITE" id="PS50885">
    <property type="entry name" value="HAMP"/>
    <property type="match status" value="1"/>
</dbReference>
<dbReference type="CDD" id="cd06225">
    <property type="entry name" value="HAMP"/>
    <property type="match status" value="1"/>
</dbReference>
<evidence type="ECO:0000256" key="7">
    <source>
        <dbReference type="ARBA" id="ARBA00022692"/>
    </source>
</evidence>
<gene>
    <name evidence="17" type="ORF">DCMF_27780</name>
</gene>
<dbReference type="SUPFAM" id="SSF47384">
    <property type="entry name" value="Homodimeric domain of signal transducing histidine kinase"/>
    <property type="match status" value="1"/>
</dbReference>
<dbReference type="InterPro" id="IPR003594">
    <property type="entry name" value="HATPase_dom"/>
</dbReference>
<keyword evidence="5" id="KW-0597">Phosphoprotein</keyword>
<dbReference type="InterPro" id="IPR003660">
    <property type="entry name" value="HAMP_dom"/>
</dbReference>
<keyword evidence="9 17" id="KW-0418">Kinase</keyword>
<evidence type="ECO:0000256" key="3">
    <source>
        <dbReference type="ARBA" id="ARBA00012438"/>
    </source>
</evidence>
<evidence type="ECO:0000313" key="18">
    <source>
        <dbReference type="Proteomes" id="UP000323521"/>
    </source>
</evidence>
<dbReference type="Pfam" id="PF02518">
    <property type="entry name" value="HATPase_c"/>
    <property type="match status" value="1"/>
</dbReference>
<dbReference type="AlphaFoldDB" id="A0A3G1L060"/>
<reference evidence="17 18" key="1">
    <citation type="submission" date="2016-10" db="EMBL/GenBank/DDBJ databases">
        <title>Complete Genome Sequence of Peptococcaceae strain DCMF.</title>
        <authorList>
            <person name="Edwards R.J."/>
            <person name="Holland S.I."/>
            <person name="Deshpande N.P."/>
            <person name="Wong Y.K."/>
            <person name="Ertan H."/>
            <person name="Manefield M."/>
            <person name="Russell T.L."/>
            <person name="Lee M.J."/>
        </authorList>
    </citation>
    <scope>NUCLEOTIDE SEQUENCE [LARGE SCALE GENOMIC DNA]</scope>
    <source>
        <strain evidence="17 18">DCMF</strain>
    </source>
</reference>
<name>A0A3G1L060_FORW1</name>
<comment type="catalytic activity">
    <reaction evidence="1">
        <text>ATP + protein L-histidine = ADP + protein N-phospho-L-histidine.</text>
        <dbReference type="EC" id="2.7.13.3"/>
    </reaction>
</comment>
<dbReference type="PANTHER" id="PTHR45528:SF1">
    <property type="entry name" value="SENSOR HISTIDINE KINASE CPXA"/>
    <property type="match status" value="1"/>
</dbReference>
<keyword evidence="11 14" id="KW-1133">Transmembrane helix</keyword>
<evidence type="ECO:0000259" key="15">
    <source>
        <dbReference type="PROSITE" id="PS50109"/>
    </source>
</evidence>
<dbReference type="Gene3D" id="3.30.565.10">
    <property type="entry name" value="Histidine kinase-like ATPase, C-terminal domain"/>
    <property type="match status" value="1"/>
</dbReference>
<dbReference type="InterPro" id="IPR003661">
    <property type="entry name" value="HisK_dim/P_dom"/>
</dbReference>
<feature type="domain" description="HAMP" evidence="16">
    <location>
        <begin position="189"/>
        <end position="242"/>
    </location>
</feature>
<dbReference type="GO" id="GO:0005524">
    <property type="term" value="F:ATP binding"/>
    <property type="evidence" value="ECO:0007669"/>
    <property type="project" value="UniProtKB-KW"/>
</dbReference>
<evidence type="ECO:0000256" key="11">
    <source>
        <dbReference type="ARBA" id="ARBA00022989"/>
    </source>
</evidence>
<dbReference type="SUPFAM" id="SSF158472">
    <property type="entry name" value="HAMP domain-like"/>
    <property type="match status" value="1"/>
</dbReference>
<dbReference type="CDD" id="cd00075">
    <property type="entry name" value="HATPase"/>
    <property type="match status" value="1"/>
</dbReference>
<feature type="transmembrane region" description="Helical" evidence="14">
    <location>
        <begin position="12"/>
        <end position="32"/>
    </location>
</feature>
<dbReference type="SMART" id="SM00304">
    <property type="entry name" value="HAMP"/>
    <property type="match status" value="1"/>
</dbReference>
<protein>
    <recommendedName>
        <fullName evidence="3">histidine kinase</fullName>
        <ecNumber evidence="3">2.7.13.3</ecNumber>
    </recommendedName>
</protein>
<dbReference type="RefSeq" id="WP_148137453.1">
    <property type="nucleotide sequence ID" value="NZ_CP017634.1"/>
</dbReference>
<organism evidence="17 18">
    <name type="scientific">Formimonas warabiya</name>
    <dbReference type="NCBI Taxonomy" id="1761012"/>
    <lineage>
        <taxon>Bacteria</taxon>
        <taxon>Bacillati</taxon>
        <taxon>Bacillota</taxon>
        <taxon>Clostridia</taxon>
        <taxon>Eubacteriales</taxon>
        <taxon>Peptococcaceae</taxon>
        <taxon>Candidatus Formimonas</taxon>
    </lineage>
</organism>
<keyword evidence="18" id="KW-1185">Reference proteome</keyword>
<evidence type="ECO:0000256" key="9">
    <source>
        <dbReference type="ARBA" id="ARBA00022777"/>
    </source>
</evidence>
<dbReference type="EC" id="2.7.13.3" evidence="3"/>
<keyword evidence="6" id="KW-0808">Transferase</keyword>
<dbReference type="Proteomes" id="UP000323521">
    <property type="component" value="Chromosome"/>
</dbReference>
<dbReference type="PANTHER" id="PTHR45528">
    <property type="entry name" value="SENSOR HISTIDINE KINASE CPXA"/>
    <property type="match status" value="1"/>
</dbReference>
<dbReference type="Gene3D" id="1.10.287.130">
    <property type="match status" value="1"/>
</dbReference>
<evidence type="ECO:0000256" key="10">
    <source>
        <dbReference type="ARBA" id="ARBA00022840"/>
    </source>
</evidence>
<dbReference type="Pfam" id="PF00512">
    <property type="entry name" value="HisKA"/>
    <property type="match status" value="1"/>
</dbReference>
<feature type="domain" description="Histidine kinase" evidence="15">
    <location>
        <begin position="250"/>
        <end position="463"/>
    </location>
</feature>